<dbReference type="RefSeq" id="WP_130550374.1">
    <property type="nucleotide sequence ID" value="NZ_SHMC01000002.1"/>
</dbReference>
<dbReference type="InterPro" id="IPR010727">
    <property type="entry name" value="DUF1302"/>
</dbReference>
<dbReference type="Pfam" id="PF06980">
    <property type="entry name" value="DUF1302"/>
    <property type="match status" value="1"/>
</dbReference>
<dbReference type="EMBL" id="SHMC01000002">
    <property type="protein sequence ID" value="TAA26499.1"/>
    <property type="molecule type" value="Genomic_DNA"/>
</dbReference>
<feature type="signal peptide" evidence="1">
    <location>
        <begin position="1"/>
        <end position="30"/>
    </location>
</feature>
<protein>
    <submittedName>
        <fullName evidence="2">DUF1302 domain-containing protein</fullName>
    </submittedName>
</protein>
<comment type="caution">
    <text evidence="2">The sequence shown here is derived from an EMBL/GenBank/DDBJ whole genome shotgun (WGS) entry which is preliminary data.</text>
</comment>
<gene>
    <name evidence="2" type="ORF">EA660_04485</name>
</gene>
<sequence>MTLWNPRPQARRMAPVLCLLATAIAMPLQAAEFKLADGEVTGTWTTRATYGMGVRTTGRSAHLVGKGFRSDGAAKGGDGADTADDGNLNYGAGDVYSSLFKLSTAVDLKWRNLGVAVSGRAWYDTALKDNDVPQGNQPSAFKGDAPLSDHDFSQSNQFSGAMLLDAYLYGRFKLGASTTWDSRLGKQRVKWGEGVFFQGVNQVNPYDYTTLRRPGTDPATEAQLPVELWWNRLSFDNGLSVEAFYQWKWRPTELDPCGTFWSGADIGIDNGCSGLQSNAYYPINAYSPGAGQWLSDGYMNAVGAFLPRGRDIEGKDSGQYGVAAHYTIKPIATDLGLYWMRYNSRLPILNATTPNMANADPTLVARMTADGVPLAYAQLSQRLSTITEFWEYPQDLTLMGLSASHKAGPWKFAGEVSFTQDLPVQINTADMFAALTRNGGPVGGRTAGQDPGSLLRGYDRFDKWQAQASVTRTLGPVLGASSGVIVGEAAWQHVDLPGLDVARYGRGFAWGYSPQGFDGSCGAVQNPQGCVNKGYFTKMAWGYRVRGQLNYAVGSTTLSPSLTWGQDVHGYAVDATLVQDRKTVTLGLAAKFAGNVFASVAYTNYLGDNPYDVLADHDNVVMAIGTTF</sequence>
<keyword evidence="1" id="KW-0732">Signal</keyword>
<name>A0A4Q8LCB0_9GAMM</name>
<dbReference type="Proteomes" id="UP000292627">
    <property type="component" value="Unassembled WGS sequence"/>
</dbReference>
<dbReference type="AlphaFoldDB" id="A0A4Q8LCB0"/>
<feature type="chain" id="PRO_5020805597" evidence="1">
    <location>
        <begin position="31"/>
        <end position="628"/>
    </location>
</feature>
<reference evidence="2 3" key="1">
    <citation type="submission" date="2019-02" db="EMBL/GenBank/DDBJ databases">
        <title>WGS of Pseudoxanthomonas species novum from clinical isolates.</title>
        <authorList>
            <person name="Bernier A.-M."/>
            <person name="Bernard K."/>
            <person name="Vachon A."/>
        </authorList>
    </citation>
    <scope>NUCLEOTIDE SEQUENCE [LARGE SCALE GENOMIC DNA]</scope>
    <source>
        <strain evidence="2 3">NML171200</strain>
    </source>
</reference>
<proteinExistence type="predicted"/>
<organism evidence="2 3">
    <name type="scientific">Pseudoxanthomonas winnipegensis</name>
    <dbReference type="NCBI Taxonomy" id="2480810"/>
    <lineage>
        <taxon>Bacteria</taxon>
        <taxon>Pseudomonadati</taxon>
        <taxon>Pseudomonadota</taxon>
        <taxon>Gammaproteobacteria</taxon>
        <taxon>Lysobacterales</taxon>
        <taxon>Lysobacteraceae</taxon>
        <taxon>Pseudoxanthomonas</taxon>
    </lineage>
</organism>
<accession>A0A4Q8LCB0</accession>
<evidence type="ECO:0000256" key="1">
    <source>
        <dbReference type="SAM" id="SignalP"/>
    </source>
</evidence>
<dbReference type="OrthoDB" id="7000272at2"/>
<evidence type="ECO:0000313" key="3">
    <source>
        <dbReference type="Proteomes" id="UP000292627"/>
    </source>
</evidence>
<evidence type="ECO:0000313" key="2">
    <source>
        <dbReference type="EMBL" id="TAA26499.1"/>
    </source>
</evidence>